<evidence type="ECO:0000256" key="8">
    <source>
        <dbReference type="RuleBase" id="RU363041"/>
    </source>
</evidence>
<feature type="transmembrane region" description="Helical" evidence="8">
    <location>
        <begin position="207"/>
        <end position="225"/>
    </location>
</feature>
<sequence>MLDYLSALTALPADDLILLSCIAYGAGLVRGFSGFALSALVMASATAILPPVALIPILWFMEMTAGMLMVRGGMTEADRGVVAGLVFGSFVGTPIGLAITTTVSPTTSALIALIIIIVLALTQLARIRLAFLSTRPGLLISGLVSGIATGLASVGGMVVALYVLAREAPARQMRASLVMFLFFSSIGSGIYMALYGLLDRETVMRGLLLSIPAAVGVAMGQRIFIPVLERYYRPFCLSLLIILAVAGLVRKIAYA</sequence>
<feature type="transmembrane region" description="Helical" evidence="8">
    <location>
        <begin position="35"/>
        <end position="60"/>
    </location>
</feature>
<evidence type="ECO:0000256" key="4">
    <source>
        <dbReference type="ARBA" id="ARBA00022475"/>
    </source>
</evidence>
<feature type="transmembrane region" description="Helical" evidence="8">
    <location>
        <begin position="106"/>
        <end position="125"/>
    </location>
</feature>
<name>A0A2C9CV79_9RHOB</name>
<evidence type="ECO:0000256" key="7">
    <source>
        <dbReference type="ARBA" id="ARBA00023136"/>
    </source>
</evidence>
<proteinExistence type="inferred from homology"/>
<dbReference type="OrthoDB" id="7345770at2"/>
<dbReference type="RefSeq" id="WP_097931435.1">
    <property type="nucleotide sequence ID" value="NZ_OCTN01000008.1"/>
</dbReference>
<accession>A0A2C9CV79</accession>
<dbReference type="GO" id="GO:0005886">
    <property type="term" value="C:plasma membrane"/>
    <property type="evidence" value="ECO:0007669"/>
    <property type="project" value="UniProtKB-SubCell"/>
</dbReference>
<comment type="subcellular location">
    <subcellularLocation>
        <location evidence="1 8">Cell membrane</location>
        <topology evidence="1 8">Multi-pass membrane protein</topology>
    </subcellularLocation>
</comment>
<evidence type="ECO:0000313" key="10">
    <source>
        <dbReference type="Proteomes" id="UP000220034"/>
    </source>
</evidence>
<evidence type="ECO:0000256" key="1">
    <source>
        <dbReference type="ARBA" id="ARBA00004651"/>
    </source>
</evidence>
<gene>
    <name evidence="9" type="ORF">SAMN06273572_10844</name>
</gene>
<dbReference type="PANTHER" id="PTHR30269:SF37">
    <property type="entry name" value="MEMBRANE TRANSPORTER PROTEIN"/>
    <property type="match status" value="1"/>
</dbReference>
<keyword evidence="7 8" id="KW-0472">Membrane</keyword>
<dbReference type="PANTHER" id="PTHR30269">
    <property type="entry name" value="TRANSMEMBRANE PROTEIN YFCA"/>
    <property type="match status" value="1"/>
</dbReference>
<reference evidence="10" key="1">
    <citation type="submission" date="2017-09" db="EMBL/GenBank/DDBJ databases">
        <authorList>
            <person name="Varghese N."/>
            <person name="Submissions S."/>
        </authorList>
    </citation>
    <scope>NUCLEOTIDE SEQUENCE [LARGE SCALE GENOMIC DNA]</scope>
    <source>
        <strain evidence="10">C7</strain>
    </source>
</reference>
<feature type="transmembrane region" description="Helical" evidence="8">
    <location>
        <begin position="177"/>
        <end position="198"/>
    </location>
</feature>
<evidence type="ECO:0000313" key="9">
    <source>
        <dbReference type="EMBL" id="SOH95172.1"/>
    </source>
</evidence>
<protein>
    <recommendedName>
        <fullName evidence="8">Probable membrane transporter protein</fullName>
    </recommendedName>
</protein>
<keyword evidence="5 8" id="KW-0812">Transmembrane</keyword>
<keyword evidence="10" id="KW-1185">Reference proteome</keyword>
<dbReference type="EMBL" id="OCTN01000008">
    <property type="protein sequence ID" value="SOH95172.1"/>
    <property type="molecule type" value="Genomic_DNA"/>
</dbReference>
<keyword evidence="6 8" id="KW-1133">Transmembrane helix</keyword>
<dbReference type="Pfam" id="PF01925">
    <property type="entry name" value="TauE"/>
    <property type="match status" value="1"/>
</dbReference>
<dbReference type="InterPro" id="IPR052017">
    <property type="entry name" value="TSUP"/>
</dbReference>
<organism evidence="9 10">
    <name type="scientific">Pontivivens marinum</name>
    <dbReference type="NCBI Taxonomy" id="1690039"/>
    <lineage>
        <taxon>Bacteria</taxon>
        <taxon>Pseudomonadati</taxon>
        <taxon>Pseudomonadota</taxon>
        <taxon>Alphaproteobacteria</taxon>
        <taxon>Rhodobacterales</taxon>
        <taxon>Paracoccaceae</taxon>
        <taxon>Pontivivens</taxon>
    </lineage>
</organism>
<feature type="transmembrane region" description="Helical" evidence="8">
    <location>
        <begin position="137"/>
        <end position="165"/>
    </location>
</feature>
<evidence type="ECO:0000256" key="2">
    <source>
        <dbReference type="ARBA" id="ARBA00009142"/>
    </source>
</evidence>
<dbReference type="InterPro" id="IPR002781">
    <property type="entry name" value="TM_pro_TauE-like"/>
</dbReference>
<dbReference type="AlphaFoldDB" id="A0A2C9CV79"/>
<evidence type="ECO:0000256" key="3">
    <source>
        <dbReference type="ARBA" id="ARBA00022448"/>
    </source>
</evidence>
<comment type="similarity">
    <text evidence="2 8">Belongs to the 4-toluene sulfonate uptake permease (TSUP) (TC 2.A.102) family.</text>
</comment>
<evidence type="ECO:0000256" key="6">
    <source>
        <dbReference type="ARBA" id="ARBA00022989"/>
    </source>
</evidence>
<feature type="transmembrane region" description="Helical" evidence="8">
    <location>
        <begin position="231"/>
        <end position="249"/>
    </location>
</feature>
<evidence type="ECO:0000256" key="5">
    <source>
        <dbReference type="ARBA" id="ARBA00022692"/>
    </source>
</evidence>
<keyword evidence="3" id="KW-0813">Transport</keyword>
<dbReference type="Proteomes" id="UP000220034">
    <property type="component" value="Unassembled WGS sequence"/>
</dbReference>
<feature type="transmembrane region" description="Helical" evidence="8">
    <location>
        <begin position="81"/>
        <end position="100"/>
    </location>
</feature>
<keyword evidence="4 8" id="KW-1003">Cell membrane</keyword>